<dbReference type="RefSeq" id="WP_126031330.1">
    <property type="nucleotide sequence ID" value="NZ_QXGI01000001.1"/>
</dbReference>
<name>A0A430FAF5_9BIFI</name>
<comment type="caution">
    <text evidence="2">The sequence shown here is derived from an EMBL/GenBank/DDBJ whole genome shotgun (WGS) entry which is preliminary data.</text>
</comment>
<sequence length="99" mass="11162">MVTRKNRDRILKWVADDVPIRWIAKNTGLTVSKVEAIVAQEEQRQAKEARSSGTSPRNSTARSNPQRVRNQRPRQGVIMRSEHVTINGRVGKISKCGKA</sequence>
<keyword evidence="3" id="KW-1185">Reference proteome</keyword>
<evidence type="ECO:0000256" key="1">
    <source>
        <dbReference type="SAM" id="MobiDB-lite"/>
    </source>
</evidence>
<feature type="compositionally biased region" description="Basic and acidic residues" evidence="1">
    <location>
        <begin position="41"/>
        <end position="50"/>
    </location>
</feature>
<evidence type="ECO:0000313" key="2">
    <source>
        <dbReference type="EMBL" id="RSX49820.1"/>
    </source>
</evidence>
<feature type="region of interest" description="Disordered" evidence="1">
    <location>
        <begin position="41"/>
        <end position="84"/>
    </location>
</feature>
<reference evidence="2 3" key="1">
    <citation type="submission" date="2018-09" db="EMBL/GenBank/DDBJ databases">
        <title>Characterization of the phylogenetic diversity of five novel species belonging to the genus Bifidobacterium.</title>
        <authorList>
            <person name="Lugli G.A."/>
            <person name="Duranti S."/>
            <person name="Milani C."/>
        </authorList>
    </citation>
    <scope>NUCLEOTIDE SEQUENCE [LARGE SCALE GENOMIC DNA]</scope>
    <source>
        <strain evidence="2 3">2020B</strain>
    </source>
</reference>
<dbReference type="AlphaFoldDB" id="A0A430FAF5"/>
<organism evidence="2 3">
    <name type="scientific">Bifidobacterium castoris</name>
    <dbReference type="NCBI Taxonomy" id="2306972"/>
    <lineage>
        <taxon>Bacteria</taxon>
        <taxon>Bacillati</taxon>
        <taxon>Actinomycetota</taxon>
        <taxon>Actinomycetes</taxon>
        <taxon>Bifidobacteriales</taxon>
        <taxon>Bifidobacteriaceae</taxon>
        <taxon>Bifidobacterium</taxon>
    </lineage>
</organism>
<gene>
    <name evidence="2" type="ORF">D2E22_0281</name>
</gene>
<protein>
    <submittedName>
        <fullName evidence="2">Uncharacterized protein</fullName>
    </submittedName>
</protein>
<dbReference type="EMBL" id="QXGI01000001">
    <property type="protein sequence ID" value="RSX49820.1"/>
    <property type="molecule type" value="Genomic_DNA"/>
</dbReference>
<dbReference type="Proteomes" id="UP000288052">
    <property type="component" value="Unassembled WGS sequence"/>
</dbReference>
<proteinExistence type="predicted"/>
<evidence type="ECO:0000313" key="3">
    <source>
        <dbReference type="Proteomes" id="UP000288052"/>
    </source>
</evidence>
<feature type="compositionally biased region" description="Polar residues" evidence="1">
    <location>
        <begin position="51"/>
        <end position="61"/>
    </location>
</feature>
<accession>A0A430FAF5</accession>